<feature type="region of interest" description="Disordered" evidence="1">
    <location>
        <begin position="370"/>
        <end position="397"/>
    </location>
</feature>
<evidence type="ECO:0008006" key="5">
    <source>
        <dbReference type="Google" id="ProtNLM"/>
    </source>
</evidence>
<feature type="transmembrane region" description="Helical" evidence="2">
    <location>
        <begin position="21"/>
        <end position="38"/>
    </location>
</feature>
<dbReference type="EMBL" id="FQYV01000018">
    <property type="protein sequence ID" value="SHJ50606.1"/>
    <property type="molecule type" value="Genomic_DNA"/>
</dbReference>
<feature type="compositionally biased region" description="Basic residues" evidence="1">
    <location>
        <begin position="387"/>
        <end position="397"/>
    </location>
</feature>
<evidence type="ECO:0000256" key="2">
    <source>
        <dbReference type="SAM" id="Phobius"/>
    </source>
</evidence>
<reference evidence="4" key="1">
    <citation type="submission" date="2016-11" db="EMBL/GenBank/DDBJ databases">
        <authorList>
            <person name="Varghese N."/>
            <person name="Submissions S."/>
        </authorList>
    </citation>
    <scope>NUCLEOTIDE SEQUENCE [LARGE SCALE GENOMIC DNA]</scope>
    <source>
        <strain evidence="4">DSM 26349</strain>
    </source>
</reference>
<keyword evidence="4" id="KW-1185">Reference proteome</keyword>
<dbReference type="STRING" id="797419.SAMN05216556_11948"/>
<evidence type="ECO:0000313" key="4">
    <source>
        <dbReference type="Proteomes" id="UP000184172"/>
    </source>
</evidence>
<keyword evidence="2" id="KW-0812">Transmembrane</keyword>
<evidence type="ECO:0000256" key="1">
    <source>
        <dbReference type="SAM" id="MobiDB-lite"/>
    </source>
</evidence>
<accession>A0A1M6JVA3</accession>
<feature type="compositionally biased region" description="Basic and acidic residues" evidence="1">
    <location>
        <begin position="370"/>
        <end position="386"/>
    </location>
</feature>
<keyword evidence="2" id="KW-0472">Membrane</keyword>
<protein>
    <recommendedName>
        <fullName evidence="5">DUF748 domain-containing protein</fullName>
    </recommendedName>
</protein>
<organism evidence="3 4">
    <name type="scientific">Aequorivita viscosa</name>
    <dbReference type="NCBI Taxonomy" id="797419"/>
    <lineage>
        <taxon>Bacteria</taxon>
        <taxon>Pseudomonadati</taxon>
        <taxon>Bacteroidota</taxon>
        <taxon>Flavobacteriia</taxon>
        <taxon>Flavobacteriales</taxon>
        <taxon>Flavobacteriaceae</taxon>
        <taxon>Aequorivita</taxon>
    </lineage>
</organism>
<evidence type="ECO:0000313" key="3">
    <source>
        <dbReference type="EMBL" id="SHJ50606.1"/>
    </source>
</evidence>
<dbReference type="RefSeq" id="WP_073219414.1">
    <property type="nucleotide sequence ID" value="NZ_FNNS01000019.1"/>
</dbReference>
<keyword evidence="2" id="KW-1133">Transmembrane helix</keyword>
<sequence length="397" mass="45144">MPESNKSVVQHKRRYFIKKRFIIPTIVLILLIAFRLYLPTLVKNRVNKVLADIPGYYGQVDDIDIALLRGAYVVNGMQLNKGTSESNIPFLNFPKSDISIQWKSLFHGKLVSEVILDNPELIYIFEEQNKKIGIAKANDWKKALSALVPLDINNFEVHNGKLSFVQFSAKPRVELQIGQLELTADNLRIVVEKERILPSPIQATGISTGNGKVFLEGNMNLAKKISEMDLSFSIENADVTAFNDFSNHNAKLNFEKGNISVFSEVEIANGNLLGYLKPILTDSKLIGEDENYSENLWEGFVGFFKFALKNQDTDTVATKASIAGNLNNLEIGVWPTVFNLFKNAWIQAFKEQPPLEINYDEVLKNPNLTRKERRELEKKKREAEKEKRKKQQQVKKG</sequence>
<dbReference type="AlphaFoldDB" id="A0A1M6JVA3"/>
<name>A0A1M6JVA3_9FLAO</name>
<gene>
    <name evidence="3" type="ORF">SAMN04487908_11846</name>
</gene>
<dbReference type="Proteomes" id="UP000184172">
    <property type="component" value="Unassembled WGS sequence"/>
</dbReference>
<proteinExistence type="predicted"/>